<feature type="non-terminal residue" evidence="3">
    <location>
        <position position="1"/>
    </location>
</feature>
<feature type="region of interest" description="Disordered" evidence="1">
    <location>
        <begin position="354"/>
        <end position="375"/>
    </location>
</feature>
<dbReference type="EMBL" id="CAUYUJ010017446">
    <property type="protein sequence ID" value="CAK0874875.1"/>
    <property type="molecule type" value="Genomic_DNA"/>
</dbReference>
<evidence type="ECO:0000313" key="3">
    <source>
        <dbReference type="EMBL" id="CAK0874875.1"/>
    </source>
</evidence>
<accession>A0ABN9VNI9</accession>
<protein>
    <recommendedName>
        <fullName evidence="2">DUF4116 domain-containing protein</fullName>
    </recommendedName>
</protein>
<evidence type="ECO:0000313" key="4">
    <source>
        <dbReference type="Proteomes" id="UP001189429"/>
    </source>
</evidence>
<keyword evidence="4" id="KW-1185">Reference proteome</keyword>
<dbReference type="Pfam" id="PF13475">
    <property type="entry name" value="DUF4116"/>
    <property type="match status" value="1"/>
</dbReference>
<reference evidence="3" key="1">
    <citation type="submission" date="2023-10" db="EMBL/GenBank/DDBJ databases">
        <authorList>
            <person name="Chen Y."/>
            <person name="Shah S."/>
            <person name="Dougan E. K."/>
            <person name="Thang M."/>
            <person name="Chan C."/>
        </authorList>
    </citation>
    <scope>NUCLEOTIDE SEQUENCE [LARGE SCALE GENOMIC DNA]</scope>
</reference>
<sequence length="473" mass="48731">QGEGGWPLAASPGVLEALRARAGGGSGEEDADSRLVAAAVLRRAGLAHGADAQDKSLVLAAVRVAGEALRYAEGALCGDVEVVSAAVRQCGVALRHAAAELQKDEGIVAAAVAAPGGGQAAVQFAAPGVRERMFVLEELDAYVPWEKHWKGVEDATFRRSLLAEGACAGRSGIAASVRNLAGDLGARGCWGRAMALLDAYCCTRPSVVYSKLPPEIPVAALILAMKAARRRFKYKDVDLLLAAHLDQVQLTPHLLRLLTGAEVHILMVLGGRVCALSVGDWSYVFMQRLLGAAAAPVHREADEESESAAAPAVDAKLKLMPKDTSSEDTESVEEFSQFWSGSTAFSGGLLDCASRSSGSTTDESPDEGEAAPWAPSGSAWRWEAALGSGPDQVALREAAIRKTSALVDLLTAQVAASPAATPSTLALGACVLGLVAAGGLRLEELWAAAPACGAELEEVVDGAASAGLLPSEA</sequence>
<name>A0ABN9VNI9_9DINO</name>
<feature type="non-terminal residue" evidence="3">
    <location>
        <position position="473"/>
    </location>
</feature>
<organism evidence="3 4">
    <name type="scientific">Prorocentrum cordatum</name>
    <dbReference type="NCBI Taxonomy" id="2364126"/>
    <lineage>
        <taxon>Eukaryota</taxon>
        <taxon>Sar</taxon>
        <taxon>Alveolata</taxon>
        <taxon>Dinophyceae</taxon>
        <taxon>Prorocentrales</taxon>
        <taxon>Prorocentraceae</taxon>
        <taxon>Prorocentrum</taxon>
    </lineage>
</organism>
<dbReference type="InterPro" id="IPR025197">
    <property type="entry name" value="DUF4116"/>
</dbReference>
<gene>
    <name evidence="3" type="ORF">PCOR1329_LOCUS59662</name>
</gene>
<proteinExistence type="predicted"/>
<comment type="caution">
    <text evidence="3">The sequence shown here is derived from an EMBL/GenBank/DDBJ whole genome shotgun (WGS) entry which is preliminary data.</text>
</comment>
<feature type="domain" description="DUF4116" evidence="2">
    <location>
        <begin position="54"/>
        <end position="102"/>
    </location>
</feature>
<dbReference type="Proteomes" id="UP001189429">
    <property type="component" value="Unassembled WGS sequence"/>
</dbReference>
<evidence type="ECO:0000259" key="2">
    <source>
        <dbReference type="Pfam" id="PF13475"/>
    </source>
</evidence>
<evidence type="ECO:0000256" key="1">
    <source>
        <dbReference type="SAM" id="MobiDB-lite"/>
    </source>
</evidence>